<dbReference type="GO" id="GO:0006935">
    <property type="term" value="P:chemotaxis"/>
    <property type="evidence" value="ECO:0007669"/>
    <property type="project" value="InterPro"/>
</dbReference>
<protein>
    <submittedName>
        <fullName evidence="5">Methyl-accepting chemotaxis protein IV</fullName>
    </submittedName>
</protein>
<gene>
    <name evidence="5" type="primary">tap</name>
    <name evidence="5" type="ORF">GJW-30_1_00527</name>
</gene>
<keyword evidence="1 3" id="KW-0807">Transducer</keyword>
<dbReference type="PRINTS" id="PR00260">
    <property type="entry name" value="CHEMTRNSDUCR"/>
</dbReference>
<dbReference type="RefSeq" id="WP_096351302.1">
    <property type="nucleotide sequence ID" value="NZ_AP014946.1"/>
</dbReference>
<dbReference type="GO" id="GO:0020037">
    <property type="term" value="F:heme binding"/>
    <property type="evidence" value="ECO:0007669"/>
    <property type="project" value="InterPro"/>
</dbReference>
<dbReference type="GO" id="GO:0016020">
    <property type="term" value="C:membrane"/>
    <property type="evidence" value="ECO:0007669"/>
    <property type="project" value="InterPro"/>
</dbReference>
<dbReference type="SUPFAM" id="SSF58104">
    <property type="entry name" value="Methyl-accepting chemotaxis protein (MCP) signaling domain"/>
    <property type="match status" value="1"/>
</dbReference>
<accession>A0A0S3PQ26</accession>
<feature type="domain" description="Methyl-accepting transducer" evidence="4">
    <location>
        <begin position="170"/>
        <end position="431"/>
    </location>
</feature>
<evidence type="ECO:0000256" key="1">
    <source>
        <dbReference type="ARBA" id="ARBA00023224"/>
    </source>
</evidence>
<dbReference type="InterPro" id="IPR004090">
    <property type="entry name" value="Chemotax_Me-accpt_rcpt"/>
</dbReference>
<evidence type="ECO:0000313" key="6">
    <source>
        <dbReference type="Proteomes" id="UP000236884"/>
    </source>
</evidence>
<evidence type="ECO:0000259" key="4">
    <source>
        <dbReference type="PROSITE" id="PS50111"/>
    </source>
</evidence>
<dbReference type="Proteomes" id="UP000236884">
    <property type="component" value="Chromosome"/>
</dbReference>
<dbReference type="Pfam" id="PF00015">
    <property type="entry name" value="MCPsignal"/>
    <property type="match status" value="1"/>
</dbReference>
<evidence type="ECO:0000256" key="2">
    <source>
        <dbReference type="ARBA" id="ARBA00029447"/>
    </source>
</evidence>
<dbReference type="KEGG" id="vgo:GJW-30_1_00527"/>
<evidence type="ECO:0000313" key="5">
    <source>
        <dbReference type="EMBL" id="BAT58015.1"/>
    </source>
</evidence>
<dbReference type="GO" id="GO:0004888">
    <property type="term" value="F:transmembrane signaling receptor activity"/>
    <property type="evidence" value="ECO:0007669"/>
    <property type="project" value="InterPro"/>
</dbReference>
<dbReference type="InterPro" id="IPR012292">
    <property type="entry name" value="Globin/Proto"/>
</dbReference>
<reference evidence="5 6" key="1">
    <citation type="submission" date="2015-08" db="EMBL/GenBank/DDBJ databases">
        <title>Investigation of the bacterial diversity of lava forest soil.</title>
        <authorList>
            <person name="Lee J.S."/>
        </authorList>
    </citation>
    <scope>NUCLEOTIDE SEQUENCE [LARGE SCALE GENOMIC DNA]</scope>
    <source>
        <strain evidence="5 6">GJW-30</strain>
    </source>
</reference>
<comment type="similarity">
    <text evidence="2">Belongs to the methyl-accepting chemotaxis (MCP) protein family.</text>
</comment>
<dbReference type="PANTHER" id="PTHR32089">
    <property type="entry name" value="METHYL-ACCEPTING CHEMOTAXIS PROTEIN MCPB"/>
    <property type="match status" value="1"/>
</dbReference>
<dbReference type="GO" id="GO:0019825">
    <property type="term" value="F:oxygen binding"/>
    <property type="evidence" value="ECO:0007669"/>
    <property type="project" value="InterPro"/>
</dbReference>
<dbReference type="GO" id="GO:0007165">
    <property type="term" value="P:signal transduction"/>
    <property type="evidence" value="ECO:0007669"/>
    <property type="project" value="UniProtKB-KW"/>
</dbReference>
<dbReference type="EMBL" id="AP014946">
    <property type="protein sequence ID" value="BAT58015.1"/>
    <property type="molecule type" value="Genomic_DNA"/>
</dbReference>
<dbReference type="SMART" id="SM00283">
    <property type="entry name" value="MA"/>
    <property type="match status" value="1"/>
</dbReference>
<dbReference type="Gene3D" id="1.10.287.950">
    <property type="entry name" value="Methyl-accepting chemotaxis protein"/>
    <property type="match status" value="1"/>
</dbReference>
<evidence type="ECO:0000256" key="3">
    <source>
        <dbReference type="PROSITE-ProRule" id="PRU00284"/>
    </source>
</evidence>
<keyword evidence="6" id="KW-1185">Reference proteome</keyword>
<organism evidence="5 6">
    <name type="scientific">Variibacter gotjawalensis</name>
    <dbReference type="NCBI Taxonomy" id="1333996"/>
    <lineage>
        <taxon>Bacteria</taxon>
        <taxon>Pseudomonadati</taxon>
        <taxon>Pseudomonadota</taxon>
        <taxon>Alphaproteobacteria</taxon>
        <taxon>Hyphomicrobiales</taxon>
        <taxon>Nitrobacteraceae</taxon>
        <taxon>Variibacter</taxon>
    </lineage>
</organism>
<sequence>MPFDSEDEVLHQFRRRIELFKVDARAESFCRTLVPAVDRHIEPIVNGFCDRAFVHFPEIADATSTLRQDFVSLTRQHYALLFAGEWDHRFARSMLRLSALEAKADIGVRLRGVASLDLATSLFPDFGKQERFAGWRAAEACSAMQRLLHADLIVAMHVESSLFAALAEKRTESVETLLSEFRESMREMRVGTEEKSRTMISAAATTQSIAARAKDEAKRTEQAWAVNDRRIRTTAGSAEDFSSAIADIRQHSQQSLDMAALATRDATSTGTAMAALQEAATKIGSIVDVISEIAAQTNLLALNATIEAARAGEAGRGFAVVAAEVKNLSSATSRATGAIAEQVAQVQDATQDCVGRIQSISRTISELDSIAEEISRAVSAQSNVAHGISTTAASAAVDAAAVLESAQAVVHAMDGTNAAAQEAETAAQSLATLAAGIDQRVDALLNQIRVA</sequence>
<dbReference type="OrthoDB" id="354287at2"/>
<dbReference type="Gene3D" id="1.10.490.10">
    <property type="entry name" value="Globins"/>
    <property type="match status" value="1"/>
</dbReference>
<dbReference type="InterPro" id="IPR004089">
    <property type="entry name" value="MCPsignal_dom"/>
</dbReference>
<dbReference type="PANTHER" id="PTHR32089:SF112">
    <property type="entry name" value="LYSOZYME-LIKE PROTEIN-RELATED"/>
    <property type="match status" value="1"/>
</dbReference>
<proteinExistence type="inferred from homology"/>
<dbReference type="PROSITE" id="PS50111">
    <property type="entry name" value="CHEMOTAXIS_TRANSDUC_2"/>
    <property type="match status" value="1"/>
</dbReference>
<name>A0A0S3PQ26_9BRAD</name>
<dbReference type="AlphaFoldDB" id="A0A0S3PQ26"/>